<comment type="caution">
    <text evidence="7">Lacks conserved residue(s) required for the propagation of feature annotation.</text>
</comment>
<dbReference type="InterPro" id="IPR003358">
    <property type="entry name" value="tRNA_(Gua-N-7)_MeTrfase_Trmb"/>
</dbReference>
<feature type="binding site" evidence="7">
    <location>
        <position position="137"/>
    </location>
    <ligand>
        <name>substrate</name>
    </ligand>
</feature>
<dbReference type="CDD" id="cd02440">
    <property type="entry name" value="AdoMet_MTases"/>
    <property type="match status" value="1"/>
</dbReference>
<dbReference type="HAMAP" id="MF_01057">
    <property type="entry name" value="tRNA_methyltr_TrmB"/>
    <property type="match status" value="1"/>
</dbReference>
<feature type="binding site" evidence="7">
    <location>
        <position position="83"/>
    </location>
    <ligand>
        <name>S-adenosyl-L-methionine</name>
        <dbReference type="ChEBI" id="CHEBI:59789"/>
    </ligand>
</feature>
<evidence type="ECO:0000256" key="6">
    <source>
        <dbReference type="ARBA" id="ARBA00022694"/>
    </source>
</evidence>
<evidence type="ECO:0000256" key="5">
    <source>
        <dbReference type="ARBA" id="ARBA00022691"/>
    </source>
</evidence>
<accession>A0ABU9UDC8</accession>
<evidence type="ECO:0000256" key="3">
    <source>
        <dbReference type="ARBA" id="ARBA00022603"/>
    </source>
</evidence>
<evidence type="ECO:0000256" key="7">
    <source>
        <dbReference type="HAMAP-Rule" id="MF_01057"/>
    </source>
</evidence>
<evidence type="ECO:0000256" key="1">
    <source>
        <dbReference type="ARBA" id="ARBA00000142"/>
    </source>
</evidence>
<feature type="binding site" evidence="7">
    <location>
        <position position="110"/>
    </location>
    <ligand>
        <name>S-adenosyl-L-methionine</name>
        <dbReference type="ChEBI" id="CHEBI:59789"/>
    </ligand>
</feature>
<reference evidence="8 9" key="1">
    <citation type="submission" date="2024-03" db="EMBL/GenBank/DDBJ databases">
        <title>Ignisphaera cupida sp. nov., a hyperthermophilic hydrolytic archaeon from a hot spring of Kamchatka, and proposal of Ignisphaeraceae fam. nov.</title>
        <authorList>
            <person name="Podosokorskaya O.A."/>
            <person name="Elcheninov A.G."/>
            <person name="Maltseva A.I."/>
            <person name="Zayulina K.S."/>
            <person name="Novikov A."/>
            <person name="Merkel A.Y."/>
        </authorList>
    </citation>
    <scope>NUCLEOTIDE SEQUENCE [LARGE SCALE GENOMIC DNA]</scope>
    <source>
        <strain evidence="8 9">38H-sp</strain>
    </source>
</reference>
<dbReference type="PROSITE" id="PS51625">
    <property type="entry name" value="SAM_MT_TRMB"/>
    <property type="match status" value="1"/>
</dbReference>
<evidence type="ECO:0000313" key="9">
    <source>
        <dbReference type="Proteomes" id="UP001466331"/>
    </source>
</evidence>
<comment type="caution">
    <text evidence="8">The sequence shown here is derived from an EMBL/GenBank/DDBJ whole genome shotgun (WGS) entry which is preliminary data.</text>
</comment>
<dbReference type="InterPro" id="IPR029063">
    <property type="entry name" value="SAM-dependent_MTases_sf"/>
</dbReference>
<comment type="catalytic activity">
    <reaction evidence="1 7">
        <text>guanosine(46) in tRNA + S-adenosyl-L-methionine = N(7)-methylguanosine(46) in tRNA + S-adenosyl-L-homocysteine</text>
        <dbReference type="Rhea" id="RHEA:42708"/>
        <dbReference type="Rhea" id="RHEA-COMP:10188"/>
        <dbReference type="Rhea" id="RHEA-COMP:10189"/>
        <dbReference type="ChEBI" id="CHEBI:57856"/>
        <dbReference type="ChEBI" id="CHEBI:59789"/>
        <dbReference type="ChEBI" id="CHEBI:74269"/>
        <dbReference type="ChEBI" id="CHEBI:74480"/>
        <dbReference type="EC" id="2.1.1.33"/>
    </reaction>
</comment>
<keyword evidence="9" id="KW-1185">Reference proteome</keyword>
<keyword evidence="3 7" id="KW-0489">Methyltransferase</keyword>
<sequence length="225" mass="26322">MEKKKYSHIRTYVHRQTRLTSGQRHALDKLFPLYSVDISKKRPVMQLFPHSFDRYVLEIGFGMGDATLFIAEHNPDTAYLGIEVHPNGVGRVVGSIHKKGLDNLRVIKEDAIVALSEGIETQAFDGVHIFFPDPWPKKRHHKRRLIQRSFLDFIADYIKSEGYLYVVTDWHNYALQILNECSSHPAFYNPWGGFAPRQVWRPVTKYESKGHKQHHPIWETYVIKR</sequence>
<keyword evidence="4 7" id="KW-0808">Transferase</keyword>
<proteinExistence type="inferred from homology"/>
<gene>
    <name evidence="7 8" type="primary">trmB</name>
    <name evidence="8" type="ORF">WKV44_08200</name>
</gene>
<name>A0ABU9UDC8_9SPIR</name>
<feature type="binding site" evidence="7">
    <location>
        <position position="133"/>
    </location>
    <ligand>
        <name>S-adenosyl-L-methionine</name>
        <dbReference type="ChEBI" id="CHEBI:59789"/>
    </ligand>
</feature>
<feature type="binding site" evidence="7">
    <location>
        <begin position="204"/>
        <end position="207"/>
    </location>
    <ligand>
        <name>substrate</name>
    </ligand>
</feature>
<dbReference type="PANTHER" id="PTHR23417:SF14">
    <property type="entry name" value="PENTACOTRIPEPTIDE-REPEAT REGION OF PRORP DOMAIN-CONTAINING PROTEIN"/>
    <property type="match status" value="1"/>
</dbReference>
<comment type="similarity">
    <text evidence="7">Belongs to the class I-like SAM-binding methyltransferase superfamily. TrmB family.</text>
</comment>
<dbReference type="Pfam" id="PF02390">
    <property type="entry name" value="Methyltransf_4"/>
    <property type="match status" value="1"/>
</dbReference>
<protein>
    <recommendedName>
        <fullName evidence="7">tRNA (guanine-N(7)-)-methyltransferase</fullName>
        <ecNumber evidence="7">2.1.1.33</ecNumber>
    </recommendedName>
    <alternativeName>
        <fullName evidence="7">tRNA (guanine(46)-N(7))-methyltransferase</fullName>
    </alternativeName>
    <alternativeName>
        <fullName evidence="7">tRNA(m7G46)-methyltransferase</fullName>
    </alternativeName>
</protein>
<dbReference type="RefSeq" id="WP_420069977.1">
    <property type="nucleotide sequence ID" value="NZ_JBCHKQ010000004.1"/>
</dbReference>
<dbReference type="Gene3D" id="3.40.50.150">
    <property type="entry name" value="Vaccinia Virus protein VP39"/>
    <property type="match status" value="1"/>
</dbReference>
<keyword evidence="5 7" id="KW-0949">S-adenosyl-L-methionine</keyword>
<dbReference type="SUPFAM" id="SSF53335">
    <property type="entry name" value="S-adenosyl-L-methionine-dependent methyltransferases"/>
    <property type="match status" value="1"/>
</dbReference>
<evidence type="ECO:0000313" key="8">
    <source>
        <dbReference type="EMBL" id="MEM5948524.1"/>
    </source>
</evidence>
<evidence type="ECO:0000256" key="4">
    <source>
        <dbReference type="ARBA" id="ARBA00022679"/>
    </source>
</evidence>
<dbReference type="InterPro" id="IPR055361">
    <property type="entry name" value="tRNA_methyltr_TrmB_bact"/>
</dbReference>
<dbReference type="NCBIfam" id="TIGR00091">
    <property type="entry name" value="tRNA (guanosine(46)-N7)-methyltransferase TrmB"/>
    <property type="match status" value="1"/>
</dbReference>
<dbReference type="Proteomes" id="UP001466331">
    <property type="component" value="Unassembled WGS sequence"/>
</dbReference>
<comment type="pathway">
    <text evidence="7">tRNA modification; N(7)-methylguanine-tRNA biosynthesis.</text>
</comment>
<feature type="binding site" evidence="7">
    <location>
        <position position="58"/>
    </location>
    <ligand>
        <name>S-adenosyl-L-methionine</name>
        <dbReference type="ChEBI" id="CHEBI:59789"/>
    </ligand>
</feature>
<dbReference type="PANTHER" id="PTHR23417">
    <property type="entry name" value="3-DEOXY-D-MANNO-OCTULOSONIC-ACID TRANSFERASE/TRNA GUANINE-N 7 - -METHYLTRANSFERASE"/>
    <property type="match status" value="1"/>
</dbReference>
<feature type="binding site" evidence="7">
    <location>
        <position position="169"/>
    </location>
    <ligand>
        <name>substrate</name>
    </ligand>
</feature>
<keyword evidence="6 7" id="KW-0819">tRNA processing</keyword>
<dbReference type="GO" id="GO:0008176">
    <property type="term" value="F:tRNA (guanine(46)-N7)-methyltransferase activity"/>
    <property type="evidence" value="ECO:0007669"/>
    <property type="project" value="UniProtKB-EC"/>
</dbReference>
<organism evidence="8 9">
    <name type="scientific">Rarispira pelagica</name>
    <dbReference type="NCBI Taxonomy" id="3141764"/>
    <lineage>
        <taxon>Bacteria</taxon>
        <taxon>Pseudomonadati</taxon>
        <taxon>Spirochaetota</taxon>
        <taxon>Spirochaetia</taxon>
        <taxon>Winmispirales</taxon>
        <taxon>Winmispiraceae</taxon>
        <taxon>Rarispira</taxon>
    </lineage>
</organism>
<comment type="function">
    <text evidence="2 7">Catalyzes the formation of N(7)-methylguanine at position 46 (m7G46) in tRNA.</text>
</comment>
<evidence type="ECO:0000256" key="2">
    <source>
        <dbReference type="ARBA" id="ARBA00003015"/>
    </source>
</evidence>
<dbReference type="EMBL" id="JBCHKQ010000004">
    <property type="protein sequence ID" value="MEM5948524.1"/>
    <property type="molecule type" value="Genomic_DNA"/>
</dbReference>
<dbReference type="EC" id="2.1.1.33" evidence="7"/>